<dbReference type="PANTHER" id="PTHR32309:SF13">
    <property type="entry name" value="FERRIC ENTEROBACTIN TRANSPORT PROTEIN FEPE"/>
    <property type="match status" value="1"/>
</dbReference>
<dbReference type="FunFam" id="3.40.50.300:FF:000527">
    <property type="entry name" value="Tyrosine-protein kinase etk"/>
    <property type="match status" value="1"/>
</dbReference>
<accession>A0A168PU73</accession>
<dbReference type="GO" id="GO:0004715">
    <property type="term" value="F:non-membrane spanning protein tyrosine kinase activity"/>
    <property type="evidence" value="ECO:0007669"/>
    <property type="project" value="UniProtKB-EC"/>
</dbReference>
<evidence type="ECO:0000256" key="5">
    <source>
        <dbReference type="ARBA" id="ARBA00022777"/>
    </source>
</evidence>
<evidence type="ECO:0000256" key="2">
    <source>
        <dbReference type="ARBA" id="ARBA00011903"/>
    </source>
</evidence>
<dbReference type="Gene3D" id="3.40.50.300">
    <property type="entry name" value="P-loop containing nucleotide triphosphate hydrolases"/>
    <property type="match status" value="1"/>
</dbReference>
<protein>
    <recommendedName>
        <fullName evidence="2">non-specific protein-tyrosine kinase</fullName>
        <ecNumber evidence="2">2.7.10.2</ecNumber>
    </recommendedName>
</protein>
<evidence type="ECO:0000313" key="10">
    <source>
        <dbReference type="EMBL" id="OAB47081.1"/>
    </source>
</evidence>
<evidence type="ECO:0000256" key="4">
    <source>
        <dbReference type="ARBA" id="ARBA00022741"/>
    </source>
</evidence>
<dbReference type="NCBIfam" id="TIGR01007">
    <property type="entry name" value="eps_fam"/>
    <property type="match status" value="1"/>
</dbReference>
<keyword evidence="4" id="KW-0547">Nucleotide-binding</keyword>
<comment type="catalytic activity">
    <reaction evidence="8">
        <text>L-tyrosyl-[protein] + ATP = O-phospho-L-tyrosyl-[protein] + ADP + H(+)</text>
        <dbReference type="Rhea" id="RHEA:10596"/>
        <dbReference type="Rhea" id="RHEA-COMP:10136"/>
        <dbReference type="Rhea" id="RHEA-COMP:20101"/>
        <dbReference type="ChEBI" id="CHEBI:15378"/>
        <dbReference type="ChEBI" id="CHEBI:30616"/>
        <dbReference type="ChEBI" id="CHEBI:46858"/>
        <dbReference type="ChEBI" id="CHEBI:61978"/>
        <dbReference type="ChEBI" id="CHEBI:456216"/>
        <dbReference type="EC" id="2.7.10.2"/>
    </reaction>
</comment>
<dbReference type="InterPro" id="IPR005702">
    <property type="entry name" value="Wzc-like_C"/>
</dbReference>
<evidence type="ECO:0000256" key="6">
    <source>
        <dbReference type="ARBA" id="ARBA00022840"/>
    </source>
</evidence>
<dbReference type="OrthoDB" id="9794577at2"/>
<dbReference type="EC" id="2.7.10.2" evidence="2"/>
<sequence length="229" mass="25545">MRRSANNPKLIMNINRRSPISEGYRNVRTNIQFSSWKHKLQVMAVTSTQAGEGKTTTISNLAVSYAQEGKRVLLIDADLRHPSVQDIFHLTNSTGLSNILAYQCSADEVIRVTDIDHLSIITAGPIPPNPTELLSSGRLHEIVESWKGDYDIILIDTSPIMAVADGIIVASICDGVILVVQAGKVKQEYIQKSKERLEHVKAHIIGVVINKKKLNKSESNQYNYYSHRE</sequence>
<keyword evidence="3" id="KW-0808">Transferase</keyword>
<evidence type="ECO:0000313" key="11">
    <source>
        <dbReference type="Proteomes" id="UP000077355"/>
    </source>
</evidence>
<keyword evidence="5" id="KW-0418">Kinase</keyword>
<dbReference type="GO" id="GO:0005886">
    <property type="term" value="C:plasma membrane"/>
    <property type="evidence" value="ECO:0007669"/>
    <property type="project" value="TreeGrafter"/>
</dbReference>
<reference evidence="10 11" key="1">
    <citation type="submission" date="2016-03" db="EMBL/GenBank/DDBJ databases">
        <title>Draft genome sequence of Paenibacillus antarcticus CECT 5836.</title>
        <authorList>
            <person name="Shin S.-K."/>
            <person name="Yi H."/>
        </authorList>
    </citation>
    <scope>NUCLEOTIDE SEQUENCE [LARGE SCALE GENOMIC DNA]</scope>
    <source>
        <strain evidence="10 11">CECT 5836</strain>
    </source>
</reference>
<dbReference type="Pfam" id="PF13614">
    <property type="entry name" value="AAA_31"/>
    <property type="match status" value="1"/>
</dbReference>
<dbReference type="SUPFAM" id="SSF52540">
    <property type="entry name" value="P-loop containing nucleoside triphosphate hydrolases"/>
    <property type="match status" value="1"/>
</dbReference>
<evidence type="ECO:0000259" key="9">
    <source>
        <dbReference type="Pfam" id="PF13614"/>
    </source>
</evidence>
<evidence type="ECO:0000256" key="7">
    <source>
        <dbReference type="ARBA" id="ARBA00023137"/>
    </source>
</evidence>
<dbReference type="CDD" id="cd05387">
    <property type="entry name" value="BY-kinase"/>
    <property type="match status" value="1"/>
</dbReference>
<dbReference type="Proteomes" id="UP000077355">
    <property type="component" value="Unassembled WGS sequence"/>
</dbReference>
<dbReference type="InterPro" id="IPR050445">
    <property type="entry name" value="Bact_polysacc_biosynth/exp"/>
</dbReference>
<dbReference type="GO" id="GO:0005524">
    <property type="term" value="F:ATP binding"/>
    <property type="evidence" value="ECO:0007669"/>
    <property type="project" value="UniProtKB-KW"/>
</dbReference>
<dbReference type="RefSeq" id="WP_068648489.1">
    <property type="nucleotide sequence ID" value="NZ_LVJI01000012.1"/>
</dbReference>
<organism evidence="10 11">
    <name type="scientific">Paenibacillus antarcticus</name>
    <dbReference type="NCBI Taxonomy" id="253703"/>
    <lineage>
        <taxon>Bacteria</taxon>
        <taxon>Bacillati</taxon>
        <taxon>Bacillota</taxon>
        <taxon>Bacilli</taxon>
        <taxon>Bacillales</taxon>
        <taxon>Paenibacillaceae</taxon>
        <taxon>Paenibacillus</taxon>
    </lineage>
</organism>
<dbReference type="PANTHER" id="PTHR32309">
    <property type="entry name" value="TYROSINE-PROTEIN KINASE"/>
    <property type="match status" value="1"/>
</dbReference>
<keyword evidence="7" id="KW-0829">Tyrosine-protein kinase</keyword>
<comment type="similarity">
    <text evidence="1">Belongs to the CpsD/CapB family.</text>
</comment>
<keyword evidence="6" id="KW-0067">ATP-binding</keyword>
<dbReference type="InterPro" id="IPR027417">
    <property type="entry name" value="P-loop_NTPase"/>
</dbReference>
<evidence type="ECO:0000256" key="1">
    <source>
        <dbReference type="ARBA" id="ARBA00007316"/>
    </source>
</evidence>
<evidence type="ECO:0000256" key="3">
    <source>
        <dbReference type="ARBA" id="ARBA00022679"/>
    </source>
</evidence>
<comment type="caution">
    <text evidence="10">The sequence shown here is derived from an EMBL/GenBank/DDBJ whole genome shotgun (WGS) entry which is preliminary data.</text>
</comment>
<gene>
    <name evidence="10" type="ORF">PBAT_08470</name>
</gene>
<keyword evidence="11" id="KW-1185">Reference proteome</keyword>
<dbReference type="AlphaFoldDB" id="A0A168PU73"/>
<dbReference type="InterPro" id="IPR025669">
    <property type="entry name" value="AAA_dom"/>
</dbReference>
<evidence type="ECO:0000256" key="8">
    <source>
        <dbReference type="ARBA" id="ARBA00051245"/>
    </source>
</evidence>
<feature type="domain" description="AAA" evidence="9">
    <location>
        <begin position="41"/>
        <end position="202"/>
    </location>
</feature>
<name>A0A168PU73_9BACL</name>
<proteinExistence type="inferred from homology"/>
<dbReference type="EMBL" id="LVJI01000012">
    <property type="protein sequence ID" value="OAB47081.1"/>
    <property type="molecule type" value="Genomic_DNA"/>
</dbReference>
<dbReference type="GO" id="GO:0042802">
    <property type="term" value="F:identical protein binding"/>
    <property type="evidence" value="ECO:0007669"/>
    <property type="project" value="UniProtKB-ARBA"/>
</dbReference>